<reference evidence="9" key="1">
    <citation type="submission" date="2020-12" db="EMBL/GenBank/DDBJ databases">
        <title>Clostridium thailandense sp. nov., a novel acetogenic bacterium isolated from peat land soil in Thailand.</title>
        <authorList>
            <person name="Chaikitkaew S."/>
            <person name="Birkeland N.K."/>
        </authorList>
    </citation>
    <scope>NUCLEOTIDE SEQUENCE</scope>
    <source>
        <strain evidence="9">DSM 17425</strain>
    </source>
</reference>
<keyword evidence="10" id="KW-1185">Reference proteome</keyword>
<keyword evidence="4 8" id="KW-0378">Hydrolase</keyword>
<gene>
    <name evidence="9" type="ORF">I6U51_21685</name>
</gene>
<organism evidence="9 10">
    <name type="scientific">Clostridium aciditolerans</name>
    <dbReference type="NCBI Taxonomy" id="339861"/>
    <lineage>
        <taxon>Bacteria</taxon>
        <taxon>Bacillati</taxon>
        <taxon>Bacillota</taxon>
        <taxon>Clostridia</taxon>
        <taxon>Eubacteriales</taxon>
        <taxon>Clostridiaceae</taxon>
        <taxon>Clostridium</taxon>
    </lineage>
</organism>
<dbReference type="GO" id="GO:0003697">
    <property type="term" value="F:single-stranded DNA binding"/>
    <property type="evidence" value="ECO:0007669"/>
    <property type="project" value="InterPro"/>
</dbReference>
<protein>
    <recommendedName>
        <fullName evidence="8">Abasic site processing protein</fullName>
        <ecNumber evidence="8">3.4.-.-</ecNumber>
    </recommendedName>
</protein>
<dbReference type="PANTHER" id="PTHR13604">
    <property type="entry name" value="DC12-RELATED"/>
    <property type="match status" value="1"/>
</dbReference>
<evidence type="ECO:0000256" key="1">
    <source>
        <dbReference type="ARBA" id="ARBA00008136"/>
    </source>
</evidence>
<evidence type="ECO:0000256" key="5">
    <source>
        <dbReference type="ARBA" id="ARBA00023124"/>
    </source>
</evidence>
<dbReference type="Proteomes" id="UP000622687">
    <property type="component" value="Unassembled WGS sequence"/>
</dbReference>
<sequence>MCGRFYIENDIEDIMVRYGIKNTKNITYSKGEIFPGTNIPIIFNNEGKKLDFFRWGYQIRGLNKEIINARIETVAEKQNFRKAFFNNRCIIPANAFFEWHNREKGKDKYKISLKDTKIFSMAGIYDNFIDKNNNPYFGVVILTRAANEHMSKVHNRMPVFIKKEEEDEWLLESPNNTLKLKEKLENSNCFNLNIAPVDGSKQLSMYDFI</sequence>
<dbReference type="RefSeq" id="WP_211144646.1">
    <property type="nucleotide sequence ID" value="NZ_JAEEGB010000040.1"/>
</dbReference>
<evidence type="ECO:0000256" key="2">
    <source>
        <dbReference type="ARBA" id="ARBA00022670"/>
    </source>
</evidence>
<dbReference type="GO" id="GO:0006508">
    <property type="term" value="P:proteolysis"/>
    <property type="evidence" value="ECO:0007669"/>
    <property type="project" value="UniProtKB-KW"/>
</dbReference>
<proteinExistence type="inferred from homology"/>
<dbReference type="GO" id="GO:0008233">
    <property type="term" value="F:peptidase activity"/>
    <property type="evidence" value="ECO:0007669"/>
    <property type="project" value="UniProtKB-KW"/>
</dbReference>
<dbReference type="SUPFAM" id="SSF143081">
    <property type="entry name" value="BB1717-like"/>
    <property type="match status" value="1"/>
</dbReference>
<dbReference type="GO" id="GO:0016829">
    <property type="term" value="F:lyase activity"/>
    <property type="evidence" value="ECO:0007669"/>
    <property type="project" value="UniProtKB-KW"/>
</dbReference>
<keyword evidence="2 8" id="KW-0645">Protease</keyword>
<evidence type="ECO:0000256" key="8">
    <source>
        <dbReference type="RuleBase" id="RU364100"/>
    </source>
</evidence>
<dbReference type="InterPro" id="IPR036590">
    <property type="entry name" value="SRAP-like"/>
</dbReference>
<accession>A0A934I1V7</accession>
<dbReference type="Pfam" id="PF02586">
    <property type="entry name" value="SRAP"/>
    <property type="match status" value="1"/>
</dbReference>
<evidence type="ECO:0000256" key="3">
    <source>
        <dbReference type="ARBA" id="ARBA00022763"/>
    </source>
</evidence>
<keyword evidence="3" id="KW-0227">DNA damage</keyword>
<dbReference type="PANTHER" id="PTHR13604:SF0">
    <property type="entry name" value="ABASIC SITE PROCESSING PROTEIN HMCES"/>
    <property type="match status" value="1"/>
</dbReference>
<dbReference type="Gene3D" id="3.90.1680.10">
    <property type="entry name" value="SOS response associated peptidase-like"/>
    <property type="match status" value="1"/>
</dbReference>
<name>A0A934I1V7_9CLOT</name>
<keyword evidence="6" id="KW-0238">DNA-binding</keyword>
<comment type="caution">
    <text evidence="9">The sequence shown here is derived from an EMBL/GenBank/DDBJ whole genome shotgun (WGS) entry which is preliminary data.</text>
</comment>
<dbReference type="EMBL" id="JAEEGB010000040">
    <property type="protein sequence ID" value="MBI6875289.1"/>
    <property type="molecule type" value="Genomic_DNA"/>
</dbReference>
<evidence type="ECO:0000313" key="10">
    <source>
        <dbReference type="Proteomes" id="UP000622687"/>
    </source>
</evidence>
<dbReference type="InterPro" id="IPR003738">
    <property type="entry name" value="SRAP"/>
</dbReference>
<keyword evidence="7" id="KW-0456">Lyase</keyword>
<evidence type="ECO:0000256" key="4">
    <source>
        <dbReference type="ARBA" id="ARBA00022801"/>
    </source>
</evidence>
<dbReference type="AlphaFoldDB" id="A0A934I1V7"/>
<dbReference type="GO" id="GO:0106300">
    <property type="term" value="P:protein-DNA covalent cross-linking repair"/>
    <property type="evidence" value="ECO:0007669"/>
    <property type="project" value="InterPro"/>
</dbReference>
<evidence type="ECO:0000256" key="7">
    <source>
        <dbReference type="ARBA" id="ARBA00023239"/>
    </source>
</evidence>
<comment type="similarity">
    <text evidence="1 8">Belongs to the SOS response-associated peptidase family.</text>
</comment>
<keyword evidence="5" id="KW-0190">Covalent protein-DNA linkage</keyword>
<evidence type="ECO:0000256" key="6">
    <source>
        <dbReference type="ARBA" id="ARBA00023125"/>
    </source>
</evidence>
<dbReference type="EC" id="3.4.-.-" evidence="8"/>
<evidence type="ECO:0000313" key="9">
    <source>
        <dbReference type="EMBL" id="MBI6875289.1"/>
    </source>
</evidence>